<sequence length="573" mass="60627">MSSSKPVWGAGPGLQHKRRNSRPPSRRHVEYSPEWGFWGFSPKWESVDTDKPTPSDVLSHTDSAERLQDVAVTGGSLLSESMVTDKRISSGASSHADSAQSLMDEGVTGDSLPSDSESRVADKQILSGDSSHADSAQSLPDGGVTGDSLLSDRVADHIPTSTDVLFHADSSDDLFSESFTKTSLRPKPPPNFHSVPRSWDGNEQSSLNLMTHGDVARIFKSQSSSRVRDSSPGLGALGHGSGGYHTTPYAGFSGFRPLRETRVWPSPRSAGDYPGGSVGDARGDRSCTPKSDTIDDTGPTSSSSSQAGGTRDLGAKKSFPTSAPSLDELDFGSDDFYSLCTTGVSSSGGARDDVQQQIEQDESSLGGLVGNAGGGTTVPASRTATAVGTASAFSTALIAGVGATPSGLQGGFVPGVGADPPPVSKNARYNEILRFTPGQAFFSPGVSDALGDLVRKTYADAHKPMPPSLGIVTRPKPGPWYSGVCNLDAVLGFREKPHSAAFHLVSGEWNLADFELEWCPDRLEPLVNKFIHFFLRIRVLPSRHICWIFIIQSTDPQASSGLSGWAFAVLRSQ</sequence>
<feature type="region of interest" description="Disordered" evidence="1">
    <location>
        <begin position="263"/>
        <end position="321"/>
    </location>
</feature>
<dbReference type="EMBL" id="NESQ01000219">
    <property type="protein sequence ID" value="PUU75677.1"/>
    <property type="molecule type" value="Genomic_DNA"/>
</dbReference>
<evidence type="ECO:0000256" key="1">
    <source>
        <dbReference type="SAM" id="MobiDB-lite"/>
    </source>
</evidence>
<evidence type="ECO:0000313" key="2">
    <source>
        <dbReference type="EMBL" id="PUU75677.1"/>
    </source>
</evidence>
<evidence type="ECO:0000313" key="3">
    <source>
        <dbReference type="Proteomes" id="UP000244722"/>
    </source>
</evidence>
<keyword evidence="3" id="KW-1185">Reference proteome</keyword>
<dbReference type="Proteomes" id="UP000244722">
    <property type="component" value="Unassembled WGS sequence"/>
</dbReference>
<dbReference type="AlphaFoldDB" id="A0A2T6ZJL0"/>
<feature type="compositionally biased region" description="Polar residues" evidence="1">
    <location>
        <begin position="127"/>
        <end position="138"/>
    </location>
</feature>
<feature type="compositionally biased region" description="Basic residues" evidence="1">
    <location>
        <begin position="15"/>
        <end position="26"/>
    </location>
</feature>
<feature type="compositionally biased region" description="Polar residues" evidence="1">
    <location>
        <begin position="90"/>
        <end position="101"/>
    </location>
</feature>
<gene>
    <name evidence="2" type="ORF">B9Z19DRAFT_1067263</name>
</gene>
<protein>
    <submittedName>
        <fullName evidence="2">Uncharacterized protein</fullName>
    </submittedName>
</protein>
<feature type="compositionally biased region" description="Polar residues" evidence="1">
    <location>
        <begin position="298"/>
        <end position="308"/>
    </location>
</feature>
<name>A0A2T6ZJL0_TUBBO</name>
<feature type="region of interest" description="Disordered" evidence="1">
    <location>
        <begin position="1"/>
        <end position="65"/>
    </location>
</feature>
<organism evidence="2 3">
    <name type="scientific">Tuber borchii</name>
    <name type="common">White truffle</name>
    <dbReference type="NCBI Taxonomy" id="42251"/>
    <lineage>
        <taxon>Eukaryota</taxon>
        <taxon>Fungi</taxon>
        <taxon>Dikarya</taxon>
        <taxon>Ascomycota</taxon>
        <taxon>Pezizomycotina</taxon>
        <taxon>Pezizomycetes</taxon>
        <taxon>Pezizales</taxon>
        <taxon>Tuberaceae</taxon>
        <taxon>Tuber</taxon>
    </lineage>
</organism>
<comment type="caution">
    <text evidence="2">The sequence shown here is derived from an EMBL/GenBank/DDBJ whole genome shotgun (WGS) entry which is preliminary data.</text>
</comment>
<proteinExistence type="predicted"/>
<reference evidence="2 3" key="1">
    <citation type="submission" date="2017-04" db="EMBL/GenBank/DDBJ databases">
        <title>Draft genome sequence of Tuber borchii Vittad., a whitish edible truffle.</title>
        <authorList>
            <consortium name="DOE Joint Genome Institute"/>
            <person name="Murat C."/>
            <person name="Kuo A."/>
            <person name="Barry K.W."/>
            <person name="Clum A."/>
            <person name="Dockter R.B."/>
            <person name="Fauchery L."/>
            <person name="Iotti M."/>
            <person name="Kohler A."/>
            <person name="Labutti K."/>
            <person name="Lindquist E.A."/>
            <person name="Lipzen A."/>
            <person name="Ohm R.A."/>
            <person name="Wang M."/>
            <person name="Grigoriev I.V."/>
            <person name="Zambonelli A."/>
            <person name="Martin F.M."/>
        </authorList>
    </citation>
    <scope>NUCLEOTIDE SEQUENCE [LARGE SCALE GENOMIC DNA]</scope>
    <source>
        <strain evidence="2 3">Tbo3840</strain>
    </source>
</reference>
<feature type="compositionally biased region" description="Low complexity" evidence="1">
    <location>
        <begin position="221"/>
        <end position="234"/>
    </location>
</feature>
<feature type="region of interest" description="Disordered" evidence="1">
    <location>
        <begin position="221"/>
        <end position="242"/>
    </location>
</feature>
<accession>A0A2T6ZJL0</accession>
<feature type="region of interest" description="Disordered" evidence="1">
    <location>
        <begin position="88"/>
        <end position="147"/>
    </location>
</feature>